<dbReference type="Proteomes" id="UP000070163">
    <property type="component" value="Unassembled WGS sequence"/>
</dbReference>
<keyword evidence="3" id="KW-1185">Reference proteome</keyword>
<name>A0A133U9B3_9EURY</name>
<evidence type="ECO:0000313" key="3">
    <source>
        <dbReference type="Proteomes" id="UP000070163"/>
    </source>
</evidence>
<feature type="compositionally biased region" description="Basic and acidic residues" evidence="1">
    <location>
        <begin position="38"/>
        <end position="47"/>
    </location>
</feature>
<dbReference type="EMBL" id="LHXJ01000038">
    <property type="protein sequence ID" value="KXA90785.1"/>
    <property type="molecule type" value="Genomic_DNA"/>
</dbReference>
<comment type="caution">
    <text evidence="2">The sequence shown here is derived from an EMBL/GenBank/DDBJ whole genome shotgun (WGS) entry which is preliminary data.</text>
</comment>
<dbReference type="AlphaFoldDB" id="A0A133U9B3"/>
<sequence>MKDTPEKSNRQIARMLGVHHDTVRKHREDLEESGQIDHFSKREDPRTGDLSQPAEKPKKKSPRKCLLANDMWVE</sequence>
<feature type="compositionally biased region" description="Basic and acidic residues" evidence="1">
    <location>
        <begin position="18"/>
        <end position="29"/>
    </location>
</feature>
<gene>
    <name evidence="2" type="ORF">AKJ57_03640</name>
</gene>
<feature type="region of interest" description="Disordered" evidence="1">
    <location>
        <begin position="1"/>
        <end position="74"/>
    </location>
</feature>
<evidence type="ECO:0000313" key="2">
    <source>
        <dbReference type="EMBL" id="KXA90785.1"/>
    </source>
</evidence>
<dbReference type="Pfam" id="PF13551">
    <property type="entry name" value="HTH_29"/>
    <property type="match status" value="1"/>
</dbReference>
<reference evidence="2 3" key="1">
    <citation type="journal article" date="2016" name="Sci. Rep.">
        <title>Metabolic traits of an uncultured archaeal lineage -MSBL1- from brine pools of the Red Sea.</title>
        <authorList>
            <person name="Mwirichia R."/>
            <person name="Alam I."/>
            <person name="Rashid M."/>
            <person name="Vinu M."/>
            <person name="Ba-Alawi W."/>
            <person name="Anthony Kamau A."/>
            <person name="Kamanda Ngugi D."/>
            <person name="Goker M."/>
            <person name="Klenk H.P."/>
            <person name="Bajic V."/>
            <person name="Stingl U."/>
        </authorList>
    </citation>
    <scope>NUCLEOTIDE SEQUENCE [LARGE SCALE GENOMIC DNA]</scope>
    <source>
        <strain evidence="2">SCGC-AAA259A05</strain>
    </source>
</reference>
<accession>A0A133U9B3</accession>
<proteinExistence type="predicted"/>
<dbReference type="Gene3D" id="1.10.10.10">
    <property type="entry name" value="Winged helix-like DNA-binding domain superfamily/Winged helix DNA-binding domain"/>
    <property type="match status" value="1"/>
</dbReference>
<dbReference type="InterPro" id="IPR036388">
    <property type="entry name" value="WH-like_DNA-bd_sf"/>
</dbReference>
<evidence type="ECO:0000256" key="1">
    <source>
        <dbReference type="SAM" id="MobiDB-lite"/>
    </source>
</evidence>
<protein>
    <submittedName>
        <fullName evidence="2">Uncharacterized protein</fullName>
    </submittedName>
</protein>
<organism evidence="2 3">
    <name type="scientific">candidate division MSBL1 archaeon SCGC-AAA259A05</name>
    <dbReference type="NCBI Taxonomy" id="1698259"/>
    <lineage>
        <taxon>Archaea</taxon>
        <taxon>Methanobacteriati</taxon>
        <taxon>Methanobacteriota</taxon>
        <taxon>candidate division MSBL1</taxon>
    </lineage>
</organism>